<accession>A0A2C6MH84</accession>
<dbReference type="Gene3D" id="3.90.1140.10">
    <property type="entry name" value="Cyclic phosphodiesterase"/>
    <property type="match status" value="1"/>
</dbReference>
<dbReference type="Proteomes" id="UP000222564">
    <property type="component" value="Unassembled WGS sequence"/>
</dbReference>
<name>A0A2C6MH84_9FIRM</name>
<dbReference type="InterPro" id="IPR009097">
    <property type="entry name" value="Cyclic_Pdiesterase"/>
</dbReference>
<organism evidence="1 2">
    <name type="scientific">Desulforamulus profundi</name>
    <dbReference type="NCBI Taxonomy" id="1383067"/>
    <lineage>
        <taxon>Bacteria</taxon>
        <taxon>Bacillati</taxon>
        <taxon>Bacillota</taxon>
        <taxon>Clostridia</taxon>
        <taxon>Eubacteriales</taxon>
        <taxon>Peptococcaceae</taxon>
        <taxon>Desulforamulus</taxon>
    </lineage>
</organism>
<dbReference type="OrthoDB" id="9789350at2"/>
<sequence>MIWVGLAGEKDRLLALQGSLEQNLHKLWFPLEGRTYSPHLILGRPREFGTLDHLVREIEKQKQQLGVCKSLPFSSCKAP</sequence>
<evidence type="ECO:0000313" key="2">
    <source>
        <dbReference type="Proteomes" id="UP000222564"/>
    </source>
</evidence>
<dbReference type="AlphaFoldDB" id="A0A2C6MH84"/>
<reference evidence="1 2" key="1">
    <citation type="submission" date="2013-09" db="EMBL/GenBank/DDBJ databases">
        <title>Biodegradation of hydrocarbons in the deep terrestrial subsurface : characterization of a microbial consortium composed of two Desulfotomaculum species originating from a deep geological formation.</title>
        <authorList>
            <person name="Aullo T."/>
            <person name="Berlendis S."/>
            <person name="Lascourreges J.-F."/>
            <person name="Dessort D."/>
            <person name="Saint-Laurent S."/>
            <person name="Schraauwers B."/>
            <person name="Mas J."/>
            <person name="Magot M."/>
            <person name="Ranchou-Peyruse A."/>
        </authorList>
    </citation>
    <scope>NUCLEOTIDE SEQUENCE [LARGE SCALE GENOMIC DNA]</scope>
    <source>
        <strain evidence="1 2">Bs107</strain>
    </source>
</reference>
<dbReference type="RefSeq" id="WP_099082457.1">
    <property type="nucleotide sequence ID" value="NZ_AWQQ01000036.1"/>
</dbReference>
<protein>
    <recommendedName>
        <fullName evidence="3">Phosphoesterase HXTX domain-containing protein</fullName>
    </recommendedName>
</protein>
<comment type="caution">
    <text evidence="1">The sequence shown here is derived from an EMBL/GenBank/DDBJ whole genome shotgun (WGS) entry which is preliminary data.</text>
</comment>
<dbReference type="SUPFAM" id="SSF55144">
    <property type="entry name" value="LigT-like"/>
    <property type="match status" value="1"/>
</dbReference>
<evidence type="ECO:0008006" key="3">
    <source>
        <dbReference type="Google" id="ProtNLM"/>
    </source>
</evidence>
<dbReference type="EMBL" id="AWQQ01000036">
    <property type="protein sequence ID" value="PHJ39094.1"/>
    <property type="molecule type" value="Genomic_DNA"/>
</dbReference>
<keyword evidence="2" id="KW-1185">Reference proteome</keyword>
<proteinExistence type="predicted"/>
<gene>
    <name evidence="1" type="ORF">P378_05485</name>
</gene>
<evidence type="ECO:0000313" key="1">
    <source>
        <dbReference type="EMBL" id="PHJ39094.1"/>
    </source>
</evidence>